<sequence>MRTVTWTGTLTAASSIAHGGETRGTITLLRRELVATPDGALVHVPIVSGNTLRGRLRRLGEELLRDAVGYEGLLHPAAAHALRGGGSLAKTSHEPLSGSRLQRLRELVPQIGVFGAAGGGTIINGALDVGKVVPHVHETRHITGVDTQRSAFTATQLEGYTRQDDTGGHDFAGVIGGVNSDAQMLFDDAGRPTPVVRGGNQMLFHLETFPVGTVFSTWLRLRRPSPLEVAFFRDVLTGFTVDGRLGGRVGIGHGMVMVDLQPYAALTVDIDWREFVADHRDDILDCWRVWHDREHGGDAGPGLPGRGDRAGGAVGDRPRWAAGV</sequence>
<reference evidence="2" key="1">
    <citation type="submission" date="2020-10" db="EMBL/GenBank/DDBJ databases">
        <title>Sequencing the genomes of 1000 actinobacteria strains.</title>
        <authorList>
            <person name="Klenk H.-P."/>
        </authorList>
    </citation>
    <scope>NUCLEOTIDE SEQUENCE</scope>
    <source>
        <strain evidence="2">DSM 45354</strain>
    </source>
</reference>
<dbReference type="Proteomes" id="UP000638648">
    <property type="component" value="Unassembled WGS sequence"/>
</dbReference>
<keyword evidence="3" id="KW-1185">Reference proteome</keyword>
<feature type="compositionally biased region" description="Gly residues" evidence="1">
    <location>
        <begin position="298"/>
        <end position="314"/>
    </location>
</feature>
<gene>
    <name evidence="2" type="ORF">HEB94_006686</name>
</gene>
<protein>
    <submittedName>
        <fullName evidence="2">Uncharacterized protein</fullName>
    </submittedName>
</protein>
<evidence type="ECO:0000256" key="1">
    <source>
        <dbReference type="SAM" id="MobiDB-lite"/>
    </source>
</evidence>
<name>A0A927N3X4_9ACTN</name>
<accession>A0A927N3X4</accession>
<comment type="caution">
    <text evidence="2">The sequence shown here is derived from an EMBL/GenBank/DDBJ whole genome shotgun (WGS) entry which is preliminary data.</text>
</comment>
<proteinExistence type="predicted"/>
<evidence type="ECO:0000313" key="3">
    <source>
        <dbReference type="Proteomes" id="UP000638648"/>
    </source>
</evidence>
<dbReference type="EMBL" id="JADBEM010000001">
    <property type="protein sequence ID" value="MBE1609838.1"/>
    <property type="molecule type" value="Genomic_DNA"/>
</dbReference>
<dbReference type="RefSeq" id="WP_202896675.1">
    <property type="nucleotide sequence ID" value="NZ_BAABJL010000218.1"/>
</dbReference>
<dbReference type="AlphaFoldDB" id="A0A927N3X4"/>
<organism evidence="2 3">
    <name type="scientific">Actinopolymorpha pittospori</name>
    <dbReference type="NCBI Taxonomy" id="648752"/>
    <lineage>
        <taxon>Bacteria</taxon>
        <taxon>Bacillati</taxon>
        <taxon>Actinomycetota</taxon>
        <taxon>Actinomycetes</taxon>
        <taxon>Propionibacteriales</taxon>
        <taxon>Actinopolymorphaceae</taxon>
        <taxon>Actinopolymorpha</taxon>
    </lineage>
</organism>
<evidence type="ECO:0000313" key="2">
    <source>
        <dbReference type="EMBL" id="MBE1609838.1"/>
    </source>
</evidence>
<feature type="region of interest" description="Disordered" evidence="1">
    <location>
        <begin position="297"/>
        <end position="324"/>
    </location>
</feature>